<sequence>MLKALPEVGVEAPPHGRLRQVFLKIRLGLPCLTGILPHHQSQLTTRLWSVKSSAPLFTRVSKTCGHRSDDTTTKSIIELQPRVSWCQDIWTRLCLNMELVMDNP</sequence>
<dbReference type="Proteomes" id="UP001482620">
    <property type="component" value="Unassembled WGS sequence"/>
</dbReference>
<name>A0ABV0TMH0_9TELE</name>
<proteinExistence type="predicted"/>
<keyword evidence="2" id="KW-1185">Reference proteome</keyword>
<dbReference type="EMBL" id="JAHRIQ010037641">
    <property type="protein sequence ID" value="MEQ2233696.1"/>
    <property type="molecule type" value="Genomic_DNA"/>
</dbReference>
<evidence type="ECO:0000313" key="2">
    <source>
        <dbReference type="Proteomes" id="UP001482620"/>
    </source>
</evidence>
<evidence type="ECO:0000313" key="1">
    <source>
        <dbReference type="EMBL" id="MEQ2233696.1"/>
    </source>
</evidence>
<reference evidence="1 2" key="1">
    <citation type="submission" date="2021-06" db="EMBL/GenBank/DDBJ databases">
        <authorList>
            <person name="Palmer J.M."/>
        </authorList>
    </citation>
    <scope>NUCLEOTIDE SEQUENCE [LARGE SCALE GENOMIC DNA]</scope>
    <source>
        <strain evidence="2">if_2019</strain>
        <tissue evidence="1">Muscle</tissue>
    </source>
</reference>
<organism evidence="1 2">
    <name type="scientific">Ilyodon furcidens</name>
    <name type="common">goldbreast splitfin</name>
    <dbReference type="NCBI Taxonomy" id="33524"/>
    <lineage>
        <taxon>Eukaryota</taxon>
        <taxon>Metazoa</taxon>
        <taxon>Chordata</taxon>
        <taxon>Craniata</taxon>
        <taxon>Vertebrata</taxon>
        <taxon>Euteleostomi</taxon>
        <taxon>Actinopterygii</taxon>
        <taxon>Neopterygii</taxon>
        <taxon>Teleostei</taxon>
        <taxon>Neoteleostei</taxon>
        <taxon>Acanthomorphata</taxon>
        <taxon>Ovalentaria</taxon>
        <taxon>Atherinomorphae</taxon>
        <taxon>Cyprinodontiformes</taxon>
        <taxon>Goodeidae</taxon>
        <taxon>Ilyodon</taxon>
    </lineage>
</organism>
<gene>
    <name evidence="1" type="ORF">ILYODFUR_024402</name>
</gene>
<comment type="caution">
    <text evidence="1">The sequence shown here is derived from an EMBL/GenBank/DDBJ whole genome shotgun (WGS) entry which is preliminary data.</text>
</comment>
<protein>
    <submittedName>
        <fullName evidence="1">Uncharacterized protein</fullName>
    </submittedName>
</protein>
<accession>A0ABV0TMH0</accession>